<dbReference type="Proteomes" id="UP001465976">
    <property type="component" value="Unassembled WGS sequence"/>
</dbReference>
<accession>A0ABR3F5R3</accession>
<dbReference type="EMBL" id="JBAHYK010000915">
    <property type="protein sequence ID" value="KAL0570542.1"/>
    <property type="molecule type" value="Genomic_DNA"/>
</dbReference>
<keyword evidence="2" id="KW-1185">Reference proteome</keyword>
<protein>
    <submittedName>
        <fullName evidence="1">Uncharacterized protein</fullName>
    </submittedName>
</protein>
<proteinExistence type="predicted"/>
<name>A0ABR3F5R3_9AGAR</name>
<evidence type="ECO:0000313" key="1">
    <source>
        <dbReference type="EMBL" id="KAL0570542.1"/>
    </source>
</evidence>
<evidence type="ECO:0000313" key="2">
    <source>
        <dbReference type="Proteomes" id="UP001465976"/>
    </source>
</evidence>
<gene>
    <name evidence="1" type="ORF">V5O48_011425</name>
</gene>
<reference evidence="1 2" key="1">
    <citation type="submission" date="2024-02" db="EMBL/GenBank/DDBJ databases">
        <title>A draft genome for the cacao thread blight pathogen Marasmius crinis-equi.</title>
        <authorList>
            <person name="Cohen S.P."/>
            <person name="Baruah I.K."/>
            <person name="Amoako-Attah I."/>
            <person name="Bukari Y."/>
            <person name="Meinhardt L.W."/>
            <person name="Bailey B.A."/>
        </authorList>
    </citation>
    <scope>NUCLEOTIDE SEQUENCE [LARGE SCALE GENOMIC DNA]</scope>
    <source>
        <strain evidence="1 2">GH-76</strain>
    </source>
</reference>
<organism evidence="1 2">
    <name type="scientific">Marasmius crinis-equi</name>
    <dbReference type="NCBI Taxonomy" id="585013"/>
    <lineage>
        <taxon>Eukaryota</taxon>
        <taxon>Fungi</taxon>
        <taxon>Dikarya</taxon>
        <taxon>Basidiomycota</taxon>
        <taxon>Agaricomycotina</taxon>
        <taxon>Agaricomycetes</taxon>
        <taxon>Agaricomycetidae</taxon>
        <taxon>Agaricales</taxon>
        <taxon>Marasmiineae</taxon>
        <taxon>Marasmiaceae</taxon>
        <taxon>Marasmius</taxon>
    </lineage>
</organism>
<sequence length="216" mass="24770">MTAAPPSPATTPSPSSFKHPTLLSKDELGLYVPGIPSNIACTHCDAAPDVFVMSSDGTLLGAHFRDLINYTGALGWYADFHIQQGLCVMNVPDVTGDVLDLLLSFTHPYFTKTEIQSPLRKLPFEKLVVFAYAAEKYQVWLGVHMAKWLVEDYVQHYPIQTYYYYVSHYRDFDPRYPVLPRAISRIPEERMDEIKLQNFSMWCFWKDLREFGSTQS</sequence>
<comment type="caution">
    <text evidence="1">The sequence shown here is derived from an EMBL/GenBank/DDBJ whole genome shotgun (WGS) entry which is preliminary data.</text>
</comment>